<gene>
    <name evidence="3" type="ORF">TCAL_15163</name>
</gene>
<dbReference type="InterPro" id="IPR050951">
    <property type="entry name" value="Retrovirus_Pol_polyprotein"/>
</dbReference>
<evidence type="ECO:0000313" key="4">
    <source>
        <dbReference type="Proteomes" id="UP000318571"/>
    </source>
</evidence>
<sequence length="266" mass="30228">MKGPDMEIMLKEGPFTLLRLDQEDESLLLLGDRIIVPAGACQEIIRILHLPHQGLTKTKQAARQLYFWPGMNAAIKNAVTSCQACQKFMPSQQPEPLHQIQVGGPMEMVSADLFDWAGQSWLVLVDSYSGYLIASRLFSINTDIDFCPGGRMEREKFRYRKQEQSESRARPLPILEPGTNVLVQNPITKLWDTSSKIISILDSSRSYVISDGEKTFRWNRKFIRPQNPPIRLGEIIAVEVLQCPASEKSTRLFPRLSKKKSVSFHI</sequence>
<accession>A0A553NU14</accession>
<dbReference type="Gene3D" id="1.10.340.70">
    <property type="match status" value="1"/>
</dbReference>
<dbReference type="GO" id="GO:0003964">
    <property type="term" value="F:RNA-directed DNA polymerase activity"/>
    <property type="evidence" value="ECO:0007669"/>
    <property type="project" value="UniProtKB-EC"/>
</dbReference>
<dbReference type="Pfam" id="PF17921">
    <property type="entry name" value="Integrase_H2C2"/>
    <property type="match status" value="1"/>
</dbReference>
<dbReference type="PANTHER" id="PTHR37984:SF7">
    <property type="entry name" value="INTEGRASE CATALYTIC DOMAIN-CONTAINING PROTEIN"/>
    <property type="match status" value="1"/>
</dbReference>
<dbReference type="InterPro" id="IPR041588">
    <property type="entry name" value="Integrase_H2C2"/>
</dbReference>
<dbReference type="EMBL" id="VCGU01000010">
    <property type="protein sequence ID" value="TRY68927.1"/>
    <property type="molecule type" value="Genomic_DNA"/>
</dbReference>
<dbReference type="AlphaFoldDB" id="A0A553NU14"/>
<comment type="caution">
    <text evidence="3">The sequence shown here is derived from an EMBL/GenBank/DDBJ whole genome shotgun (WGS) entry which is preliminary data.</text>
</comment>
<organism evidence="3 4">
    <name type="scientific">Tigriopus californicus</name>
    <name type="common">Marine copepod</name>
    <dbReference type="NCBI Taxonomy" id="6832"/>
    <lineage>
        <taxon>Eukaryota</taxon>
        <taxon>Metazoa</taxon>
        <taxon>Ecdysozoa</taxon>
        <taxon>Arthropoda</taxon>
        <taxon>Crustacea</taxon>
        <taxon>Multicrustacea</taxon>
        <taxon>Hexanauplia</taxon>
        <taxon>Copepoda</taxon>
        <taxon>Harpacticoida</taxon>
        <taxon>Harpacticidae</taxon>
        <taxon>Tigriopus</taxon>
    </lineage>
</organism>
<dbReference type="STRING" id="6832.A0A553NU14"/>
<evidence type="ECO:0000313" key="3">
    <source>
        <dbReference type="EMBL" id="TRY68927.1"/>
    </source>
</evidence>
<dbReference type="Proteomes" id="UP000318571">
    <property type="component" value="Chromosome 1"/>
</dbReference>
<feature type="domain" description="Integrase zinc-binding" evidence="2">
    <location>
        <begin position="36"/>
        <end position="89"/>
    </location>
</feature>
<keyword evidence="4" id="KW-1185">Reference proteome</keyword>
<evidence type="ECO:0000259" key="2">
    <source>
        <dbReference type="Pfam" id="PF17921"/>
    </source>
</evidence>
<name>A0A553NU14_TIGCA</name>
<reference evidence="3 4" key="1">
    <citation type="journal article" date="2018" name="Nat. Ecol. Evol.">
        <title>Genomic signatures of mitonuclear coevolution across populations of Tigriopus californicus.</title>
        <authorList>
            <person name="Barreto F.S."/>
            <person name="Watson E.T."/>
            <person name="Lima T.G."/>
            <person name="Willett C.S."/>
            <person name="Edmands S."/>
            <person name="Li W."/>
            <person name="Burton R.S."/>
        </authorList>
    </citation>
    <scope>NUCLEOTIDE SEQUENCE [LARGE SCALE GENOMIC DNA]</scope>
    <source>
        <strain evidence="3 4">San Diego</strain>
    </source>
</reference>
<dbReference type="PANTHER" id="PTHR37984">
    <property type="entry name" value="PROTEIN CBG26694"/>
    <property type="match status" value="1"/>
</dbReference>
<protein>
    <recommendedName>
        <fullName evidence="1">RNA-directed DNA polymerase</fullName>
        <ecNumber evidence="1">2.7.7.49</ecNumber>
    </recommendedName>
</protein>
<dbReference type="EC" id="2.7.7.49" evidence="1"/>
<evidence type="ECO:0000256" key="1">
    <source>
        <dbReference type="ARBA" id="ARBA00012493"/>
    </source>
</evidence>
<proteinExistence type="predicted"/>